<dbReference type="Ensembl" id="ENSPTIT00000008856.1">
    <property type="protein sequence ID" value="ENSPTIP00000005085.1"/>
    <property type="gene ID" value="ENSPTIG00000007418.1"/>
</dbReference>
<dbReference type="PROSITE" id="PS50054">
    <property type="entry name" value="TYR_PHOSPHATASE_DUAL"/>
    <property type="match status" value="1"/>
</dbReference>
<dbReference type="InterPro" id="IPR016130">
    <property type="entry name" value="Tyr_Pase_AS"/>
</dbReference>
<dbReference type="EC" id="3.1.3.16" evidence="2"/>
<dbReference type="GO" id="GO:0004722">
    <property type="term" value="F:protein serine/threonine phosphatase activity"/>
    <property type="evidence" value="ECO:0007669"/>
    <property type="project" value="UniProtKB-EC"/>
</dbReference>
<comment type="catalytic activity">
    <reaction evidence="5">
        <text>O-phospho-L-threonyl-[protein] + H2O = L-threonyl-[protein] + phosphate</text>
        <dbReference type="Rhea" id="RHEA:47004"/>
        <dbReference type="Rhea" id="RHEA-COMP:11060"/>
        <dbReference type="Rhea" id="RHEA-COMP:11605"/>
        <dbReference type="ChEBI" id="CHEBI:15377"/>
        <dbReference type="ChEBI" id="CHEBI:30013"/>
        <dbReference type="ChEBI" id="CHEBI:43474"/>
        <dbReference type="ChEBI" id="CHEBI:61977"/>
        <dbReference type="EC" id="3.1.3.16"/>
    </reaction>
</comment>
<feature type="domain" description="Tyrosine-protein phosphatase" evidence="7">
    <location>
        <begin position="159"/>
        <end position="302"/>
    </location>
</feature>
<dbReference type="InterPro" id="IPR000387">
    <property type="entry name" value="Tyr_Pase_dom"/>
</dbReference>
<reference evidence="9" key="1">
    <citation type="submission" date="2025-08" db="UniProtKB">
        <authorList>
            <consortium name="Ensembl"/>
        </authorList>
    </citation>
    <scope>IDENTIFICATION</scope>
</reference>
<dbReference type="Pfam" id="PF00782">
    <property type="entry name" value="DSPc"/>
    <property type="match status" value="1"/>
</dbReference>
<feature type="region of interest" description="Disordered" evidence="6">
    <location>
        <begin position="449"/>
        <end position="484"/>
    </location>
</feature>
<dbReference type="GO" id="GO:0030837">
    <property type="term" value="P:negative regulation of actin filament polymerization"/>
    <property type="evidence" value="ECO:0007669"/>
    <property type="project" value="InterPro"/>
</dbReference>
<dbReference type="PANTHER" id="PTHR45864:SF4">
    <property type="entry name" value="PROTEIN PHOSPHATASE SLINGSHOT HOMOLOG 3"/>
    <property type="match status" value="1"/>
</dbReference>
<feature type="domain" description="Tyrosine specific protein phosphatases" evidence="8">
    <location>
        <begin position="228"/>
        <end position="281"/>
    </location>
</feature>
<keyword evidence="3" id="KW-0378">Hydrolase</keyword>
<evidence type="ECO:0000259" key="8">
    <source>
        <dbReference type="PROSITE" id="PS50056"/>
    </source>
</evidence>
<dbReference type="InterPro" id="IPR043588">
    <property type="entry name" value="SSH-N"/>
</dbReference>
<sequence length="484" mass="52770">MAFLLSPASSPSCTLGLVLPLWSDTQVYLDGDGGFSVTSGGQSRIFKPISIQTMWATLQVLHQACEAALGSGLVPGGSALTWAGYYQDRLSSDQSCLNEWMAMADLESLRPPSAEPGRPSEQEQMEQAIRAELWEVLDTSDLESVTSKEVGRGAPLHLTASHRDRQGGWLPALLGSCHLPHTLRYRVSHILNVAREIDNFYPDRFIYHNVRLWDEESAQLLPHWKETHGFVEAARWAQGTRVLVHCKMGVSRSAATVIAYAMKQYGWSLEQALRHVQELRPIARPNPGFLRQLQTYQGILTASRQSHIWEQKVGGASPEEPLAPETSTPFLPLPPEPGGSGEVKAMGLEESQSALKEEPGPRPRINLRGVMRSISLLEPSSELESISGASDLPEVFSSNESSEEDPPVPFPQLSKAKGGEPGPKGPWPALKSHQSVVALNSTALVASRTRALQEQAEAGRSSTSRLRKVVRQASVDGSGEEGEA</sequence>
<dbReference type="PROSITE" id="PS00383">
    <property type="entry name" value="TYR_PHOSPHATASE_1"/>
    <property type="match status" value="1"/>
</dbReference>
<dbReference type="InterPro" id="IPR029021">
    <property type="entry name" value="Prot-tyrosine_phosphatase-like"/>
</dbReference>
<dbReference type="PANTHER" id="PTHR45864">
    <property type="entry name" value="SLINGSHOT PROTEIN PHOSPHATASE HOMOLOG"/>
    <property type="match status" value="1"/>
</dbReference>
<keyword evidence="4" id="KW-0904">Protein phosphatase</keyword>
<evidence type="ECO:0000313" key="9">
    <source>
        <dbReference type="Ensembl" id="ENSPTIP00000005085.1"/>
    </source>
</evidence>
<evidence type="ECO:0000256" key="5">
    <source>
        <dbReference type="ARBA" id="ARBA00048336"/>
    </source>
</evidence>
<dbReference type="SUPFAM" id="SSF52799">
    <property type="entry name" value="(Phosphotyrosine protein) phosphatases II"/>
    <property type="match status" value="1"/>
</dbReference>
<dbReference type="FunFam" id="3.90.190.10:FF:000004">
    <property type="entry name" value="Protein phosphatase Slingshot homolog 2"/>
    <property type="match status" value="1"/>
</dbReference>
<dbReference type="AlphaFoldDB" id="A0A8C9J9X6"/>
<comment type="similarity">
    <text evidence="1">Belongs to the protein-tyrosine phosphatase family.</text>
</comment>
<evidence type="ECO:0000259" key="7">
    <source>
        <dbReference type="PROSITE" id="PS50054"/>
    </source>
</evidence>
<accession>A0A8C9J9X6</accession>
<dbReference type="Proteomes" id="UP000675900">
    <property type="component" value="Unassembled WGS sequence"/>
</dbReference>
<dbReference type="PROSITE" id="PS50056">
    <property type="entry name" value="TYR_PHOSPHATASE_2"/>
    <property type="match status" value="1"/>
</dbReference>
<evidence type="ECO:0000256" key="1">
    <source>
        <dbReference type="ARBA" id="ARBA00009580"/>
    </source>
</evidence>
<dbReference type="InterPro" id="IPR020422">
    <property type="entry name" value="TYR_PHOSPHATASE_DUAL_dom"/>
</dbReference>
<reference evidence="9" key="2">
    <citation type="submission" date="2025-09" db="UniProtKB">
        <authorList>
            <consortium name="Ensembl"/>
        </authorList>
    </citation>
    <scope>IDENTIFICATION</scope>
</reference>
<organism evidence="9 10">
    <name type="scientific">Panthera tigris altaica</name>
    <name type="common">Siberian tiger</name>
    <dbReference type="NCBI Taxonomy" id="74533"/>
    <lineage>
        <taxon>Eukaryota</taxon>
        <taxon>Metazoa</taxon>
        <taxon>Chordata</taxon>
        <taxon>Craniata</taxon>
        <taxon>Vertebrata</taxon>
        <taxon>Euteleostomi</taxon>
        <taxon>Mammalia</taxon>
        <taxon>Eutheria</taxon>
        <taxon>Laurasiatheria</taxon>
        <taxon>Carnivora</taxon>
        <taxon>Feliformia</taxon>
        <taxon>Felidae</taxon>
        <taxon>Pantherinae</taxon>
        <taxon>Panthera</taxon>
    </lineage>
</organism>
<evidence type="ECO:0000256" key="6">
    <source>
        <dbReference type="SAM" id="MobiDB-lite"/>
    </source>
</evidence>
<proteinExistence type="inferred from homology"/>
<dbReference type="Pfam" id="PF23040">
    <property type="entry name" value="PH_SSH1-like_1st"/>
    <property type="match status" value="1"/>
</dbReference>
<protein>
    <recommendedName>
        <fullName evidence="2">protein-serine/threonine phosphatase</fullName>
        <ecNumber evidence="2">3.1.3.16</ecNumber>
    </recommendedName>
</protein>
<feature type="region of interest" description="Disordered" evidence="6">
    <location>
        <begin position="313"/>
        <end position="344"/>
    </location>
</feature>
<dbReference type="GO" id="GO:0003779">
    <property type="term" value="F:actin binding"/>
    <property type="evidence" value="ECO:0007669"/>
    <property type="project" value="InterPro"/>
</dbReference>
<feature type="region of interest" description="Disordered" evidence="6">
    <location>
        <begin position="392"/>
        <end position="432"/>
    </location>
</feature>
<evidence type="ECO:0000256" key="3">
    <source>
        <dbReference type="ARBA" id="ARBA00022801"/>
    </source>
</evidence>
<evidence type="ECO:0000256" key="2">
    <source>
        <dbReference type="ARBA" id="ARBA00013081"/>
    </source>
</evidence>
<name>A0A8C9J9X6_PANTA</name>
<evidence type="ECO:0000256" key="4">
    <source>
        <dbReference type="ARBA" id="ARBA00022912"/>
    </source>
</evidence>
<keyword evidence="10" id="KW-1185">Reference proteome</keyword>
<dbReference type="Gene3D" id="3.90.190.10">
    <property type="entry name" value="Protein tyrosine phosphatase superfamily"/>
    <property type="match status" value="1"/>
</dbReference>
<evidence type="ECO:0000313" key="10">
    <source>
        <dbReference type="Proteomes" id="UP000675900"/>
    </source>
</evidence>
<dbReference type="GeneTree" id="ENSGT00940000160322"/>
<dbReference type="InterPro" id="IPR000340">
    <property type="entry name" value="Dual-sp_phosphatase_cat-dom"/>
</dbReference>
<gene>
    <name evidence="9" type="primary">SSH3</name>
</gene>
<dbReference type="SMART" id="SM00195">
    <property type="entry name" value="DSPc"/>
    <property type="match status" value="1"/>
</dbReference>
<dbReference type="InterPro" id="IPR043587">
    <property type="entry name" value="Phosphatase_SSH-like"/>
</dbReference>